<evidence type="ECO:0000313" key="11">
    <source>
        <dbReference type="EMBL" id="SJZ49534.1"/>
    </source>
</evidence>
<dbReference type="FunFam" id="1.10.287.950:FF:000001">
    <property type="entry name" value="Methyl-accepting chemotaxis sensory transducer"/>
    <property type="match status" value="1"/>
</dbReference>
<dbReference type="PANTHER" id="PTHR32089:SF119">
    <property type="entry name" value="METHYL-ACCEPTING CHEMOTAXIS PROTEIN CTPL"/>
    <property type="match status" value="1"/>
</dbReference>
<protein>
    <submittedName>
        <fullName evidence="11">Methyl-accepting chemotaxis sensory transducer with Cache sensor</fullName>
    </submittedName>
</protein>
<dbReference type="SUPFAM" id="SSF58104">
    <property type="entry name" value="Methyl-accepting chemotaxis protein (MCP) signaling domain"/>
    <property type="match status" value="1"/>
</dbReference>
<evidence type="ECO:0000256" key="2">
    <source>
        <dbReference type="ARBA" id="ARBA00022475"/>
    </source>
</evidence>
<dbReference type="GeneID" id="70583309"/>
<dbReference type="InterPro" id="IPR004089">
    <property type="entry name" value="MCPsignal_dom"/>
</dbReference>
<dbReference type="RefSeq" id="WP_078924882.1">
    <property type="nucleotide sequence ID" value="NZ_FUXB01000002.1"/>
</dbReference>
<keyword evidence="2" id="KW-1003">Cell membrane</keyword>
<dbReference type="GO" id="GO:0005886">
    <property type="term" value="C:plasma membrane"/>
    <property type="evidence" value="ECO:0007669"/>
    <property type="project" value="UniProtKB-SubCell"/>
</dbReference>
<evidence type="ECO:0000256" key="4">
    <source>
        <dbReference type="ARBA" id="ARBA00022989"/>
    </source>
</evidence>
<proteinExistence type="inferred from homology"/>
<dbReference type="PANTHER" id="PTHR32089">
    <property type="entry name" value="METHYL-ACCEPTING CHEMOTAXIS PROTEIN MCPB"/>
    <property type="match status" value="1"/>
</dbReference>
<evidence type="ECO:0000256" key="8">
    <source>
        <dbReference type="PROSITE-ProRule" id="PRU00284"/>
    </source>
</evidence>
<evidence type="ECO:0000256" key="3">
    <source>
        <dbReference type="ARBA" id="ARBA00022692"/>
    </source>
</evidence>
<keyword evidence="12" id="KW-1185">Reference proteome</keyword>
<keyword evidence="4 9" id="KW-1133">Transmembrane helix</keyword>
<dbReference type="Pfam" id="PF17200">
    <property type="entry name" value="sCache_2"/>
    <property type="match status" value="1"/>
</dbReference>
<dbReference type="Pfam" id="PF00015">
    <property type="entry name" value="MCPsignal"/>
    <property type="match status" value="1"/>
</dbReference>
<feature type="transmembrane region" description="Helical" evidence="9">
    <location>
        <begin position="7"/>
        <end position="28"/>
    </location>
</feature>
<evidence type="ECO:0000256" key="7">
    <source>
        <dbReference type="ARBA" id="ARBA00029447"/>
    </source>
</evidence>
<dbReference type="Gene3D" id="3.30.450.20">
    <property type="entry name" value="PAS domain"/>
    <property type="match status" value="1"/>
</dbReference>
<name>A0A1T4L499_VIBCI</name>
<dbReference type="GO" id="GO:0007165">
    <property type="term" value="P:signal transduction"/>
    <property type="evidence" value="ECO:0007669"/>
    <property type="project" value="UniProtKB-KW"/>
</dbReference>
<comment type="subcellular location">
    <subcellularLocation>
        <location evidence="1">Cell membrane</location>
        <topology evidence="1">Multi-pass membrane protein</topology>
    </subcellularLocation>
</comment>
<dbReference type="CDD" id="cd11386">
    <property type="entry name" value="MCP_signal"/>
    <property type="match status" value="1"/>
</dbReference>
<dbReference type="EMBL" id="FUXB01000002">
    <property type="protein sequence ID" value="SJZ49534.1"/>
    <property type="molecule type" value="Genomic_DNA"/>
</dbReference>
<keyword evidence="3 9" id="KW-0812">Transmembrane</keyword>
<accession>A0A1T4L499</accession>
<keyword evidence="5 9" id="KW-0472">Membrane</keyword>
<evidence type="ECO:0000313" key="12">
    <source>
        <dbReference type="Proteomes" id="UP000190834"/>
    </source>
</evidence>
<dbReference type="STRING" id="1123491.SAMN02745782_00475"/>
<dbReference type="OrthoDB" id="2489132at2"/>
<evidence type="ECO:0000256" key="6">
    <source>
        <dbReference type="ARBA" id="ARBA00023224"/>
    </source>
</evidence>
<dbReference type="AlphaFoldDB" id="A0A1T4L499"/>
<gene>
    <name evidence="11" type="ORF">SAMN02745782_00475</name>
</gene>
<feature type="domain" description="Methyl-accepting transducer" evidence="10">
    <location>
        <begin position="260"/>
        <end position="496"/>
    </location>
</feature>
<dbReference type="SMART" id="SM00283">
    <property type="entry name" value="MA"/>
    <property type="match status" value="1"/>
</dbReference>
<keyword evidence="6 8" id="KW-0807">Transducer</keyword>
<evidence type="ECO:0000259" key="10">
    <source>
        <dbReference type="PROSITE" id="PS50111"/>
    </source>
</evidence>
<organism evidence="11 12">
    <name type="scientific">Vibrio cincinnatiensis DSM 19608</name>
    <dbReference type="NCBI Taxonomy" id="1123491"/>
    <lineage>
        <taxon>Bacteria</taxon>
        <taxon>Pseudomonadati</taxon>
        <taxon>Pseudomonadota</taxon>
        <taxon>Gammaproteobacteria</taxon>
        <taxon>Vibrionales</taxon>
        <taxon>Vibrionaceae</taxon>
        <taxon>Vibrio</taxon>
    </lineage>
</organism>
<reference evidence="12" key="1">
    <citation type="submission" date="2017-02" db="EMBL/GenBank/DDBJ databases">
        <authorList>
            <person name="Varghese N."/>
            <person name="Submissions S."/>
        </authorList>
    </citation>
    <scope>NUCLEOTIDE SEQUENCE [LARGE SCALE GENOMIC DNA]</scope>
    <source>
        <strain evidence="12">DSM 19608</strain>
    </source>
</reference>
<dbReference type="GO" id="GO:0006935">
    <property type="term" value="P:chemotaxis"/>
    <property type="evidence" value="ECO:0007669"/>
    <property type="project" value="UniProtKB-ARBA"/>
</dbReference>
<dbReference type="PROSITE" id="PS50111">
    <property type="entry name" value="CHEMOTAXIS_TRANSDUC_2"/>
    <property type="match status" value="1"/>
</dbReference>
<dbReference type="Proteomes" id="UP000190834">
    <property type="component" value="Unassembled WGS sequence"/>
</dbReference>
<evidence type="ECO:0000256" key="1">
    <source>
        <dbReference type="ARBA" id="ARBA00004651"/>
    </source>
</evidence>
<dbReference type="SMART" id="SM01049">
    <property type="entry name" value="Cache_2"/>
    <property type="match status" value="1"/>
</dbReference>
<sequence length="534" mass="58168">MKLKYQAYILSGIILSAMMTLTISGFVISNMDNNVRVKEHFQSAYQILTEVERMEQDGTLSREEAQALATRVMRANVYRNNEYVYVVNDKMQIMAAPLDPQLHDTNFNDLKDVNGKGLGQVVQESLSNSGNRLVEYSWQQSTGSSSETKHSIAQKTPLWGWIVGTGVSASDTSFVSNSQTSLTISLVLACIILPLLVYATKNILTQIGGDPSEVQDIIQQISAGNLHHHFATLAPQKSILRSVQEMSISLAQLIENLDASMAKLRLDLESTEARSMTIANLTDEQQLSTTMIAAAMTEMVASSTQVAALTKETVEKTTEADQQSQQTKVIIHNTVTNIKGLSSQLQRASHALSTLDSDVNNIVGILEVIGDITEQTNLLALNAAIEAARAGEQGRGFAVVADEVRSLAGRTQSSTRKIQETIEKLQEGSKNAIQTMQICAQTSTETVMESEHASTALEEVVLALESISSMNLQIAEAAEEQTQVSNDISQQLNQIEEHGTNLGHTVLESHASVQSLSVLGAEVETWISKFTVNK</sequence>
<dbReference type="Gene3D" id="1.10.287.950">
    <property type="entry name" value="Methyl-accepting chemotaxis protein"/>
    <property type="match status" value="1"/>
</dbReference>
<dbReference type="InterPro" id="IPR033480">
    <property type="entry name" value="sCache_2"/>
</dbReference>
<comment type="similarity">
    <text evidence="7">Belongs to the methyl-accepting chemotaxis (MCP) protein family.</text>
</comment>
<evidence type="ECO:0000256" key="9">
    <source>
        <dbReference type="SAM" id="Phobius"/>
    </source>
</evidence>
<evidence type="ECO:0000256" key="5">
    <source>
        <dbReference type="ARBA" id="ARBA00023136"/>
    </source>
</evidence>